<feature type="transmembrane region" description="Helical" evidence="7">
    <location>
        <begin position="195"/>
        <end position="213"/>
    </location>
</feature>
<dbReference type="PANTHER" id="PTHR31123">
    <property type="entry name" value="ACCUMULATION OF DYADS PROTEIN 2-RELATED"/>
    <property type="match status" value="1"/>
</dbReference>
<keyword evidence="4 7" id="KW-1133">Transmembrane helix</keyword>
<reference evidence="8" key="1">
    <citation type="submission" date="2020-05" db="EMBL/GenBank/DDBJ databases">
        <title>Phylogenomic resolution of chytrid fungi.</title>
        <authorList>
            <person name="Stajich J.E."/>
            <person name="Amses K."/>
            <person name="Simmons R."/>
            <person name="Seto K."/>
            <person name="Myers J."/>
            <person name="Bonds A."/>
            <person name="Quandt C.A."/>
            <person name="Barry K."/>
            <person name="Liu P."/>
            <person name="Grigoriev I."/>
            <person name="Longcore J.E."/>
            <person name="James T.Y."/>
        </authorList>
    </citation>
    <scope>NUCLEOTIDE SEQUENCE</scope>
    <source>
        <strain evidence="8">JEL0318</strain>
    </source>
</reference>
<evidence type="ECO:0000313" key="8">
    <source>
        <dbReference type="EMBL" id="KAJ3052632.1"/>
    </source>
</evidence>
<dbReference type="GO" id="GO:0005886">
    <property type="term" value="C:plasma membrane"/>
    <property type="evidence" value="ECO:0007669"/>
    <property type="project" value="TreeGrafter"/>
</dbReference>
<evidence type="ECO:0000256" key="7">
    <source>
        <dbReference type="SAM" id="Phobius"/>
    </source>
</evidence>
<name>A0AAD5SKX8_9FUNG</name>
<dbReference type="PANTHER" id="PTHR31123:SF1">
    <property type="entry name" value="ACCUMULATION OF DYADS PROTEIN 2-RELATED"/>
    <property type="match status" value="1"/>
</dbReference>
<comment type="similarity">
    <text evidence="2">Belongs to the acetate uptake transporter (AceTr) (TC 2.A.96) family.</text>
</comment>
<keyword evidence="9" id="KW-1185">Reference proteome</keyword>
<protein>
    <submittedName>
        <fullName evidence="8">Uncharacterized protein</fullName>
    </submittedName>
</protein>
<feature type="compositionally biased region" description="Polar residues" evidence="6">
    <location>
        <begin position="16"/>
        <end position="31"/>
    </location>
</feature>
<evidence type="ECO:0000256" key="2">
    <source>
        <dbReference type="ARBA" id="ARBA00005587"/>
    </source>
</evidence>
<feature type="region of interest" description="Disordered" evidence="6">
    <location>
        <begin position="1"/>
        <end position="31"/>
    </location>
</feature>
<keyword evidence="5 7" id="KW-0472">Membrane</keyword>
<accession>A0AAD5SKX8</accession>
<proteinExistence type="inferred from homology"/>
<gene>
    <name evidence="8" type="ORF">HK097_005943</name>
</gene>
<dbReference type="InterPro" id="IPR000791">
    <property type="entry name" value="Gpr1/Fun34/SatP-like"/>
</dbReference>
<dbReference type="Pfam" id="PF01184">
    <property type="entry name" value="Gpr1_Fun34_YaaH"/>
    <property type="match status" value="1"/>
</dbReference>
<keyword evidence="3 7" id="KW-0812">Transmembrane</keyword>
<feature type="transmembrane region" description="Helical" evidence="7">
    <location>
        <begin position="71"/>
        <end position="89"/>
    </location>
</feature>
<feature type="transmembrane region" description="Helical" evidence="7">
    <location>
        <begin position="101"/>
        <end position="121"/>
    </location>
</feature>
<organism evidence="8 9">
    <name type="scientific">Rhizophlyctis rosea</name>
    <dbReference type="NCBI Taxonomy" id="64517"/>
    <lineage>
        <taxon>Eukaryota</taxon>
        <taxon>Fungi</taxon>
        <taxon>Fungi incertae sedis</taxon>
        <taxon>Chytridiomycota</taxon>
        <taxon>Chytridiomycota incertae sedis</taxon>
        <taxon>Chytridiomycetes</taxon>
        <taxon>Rhizophlyctidales</taxon>
        <taxon>Rhizophlyctidaceae</taxon>
        <taxon>Rhizophlyctis</taxon>
    </lineage>
</organism>
<dbReference type="Proteomes" id="UP001212841">
    <property type="component" value="Unassembled WGS sequence"/>
</dbReference>
<evidence type="ECO:0000256" key="4">
    <source>
        <dbReference type="ARBA" id="ARBA00022989"/>
    </source>
</evidence>
<evidence type="ECO:0000256" key="1">
    <source>
        <dbReference type="ARBA" id="ARBA00004141"/>
    </source>
</evidence>
<comment type="caution">
    <text evidence="8">The sequence shown here is derived from an EMBL/GenBank/DDBJ whole genome shotgun (WGS) entry which is preliminary data.</text>
</comment>
<dbReference type="EMBL" id="JADGJD010000279">
    <property type="protein sequence ID" value="KAJ3052632.1"/>
    <property type="molecule type" value="Genomic_DNA"/>
</dbReference>
<evidence type="ECO:0000313" key="9">
    <source>
        <dbReference type="Proteomes" id="UP001212841"/>
    </source>
</evidence>
<comment type="subcellular location">
    <subcellularLocation>
        <location evidence="1">Membrane</location>
        <topology evidence="1">Multi-pass membrane protein</topology>
    </subcellularLocation>
</comment>
<evidence type="ECO:0000256" key="6">
    <source>
        <dbReference type="SAM" id="MobiDB-lite"/>
    </source>
</evidence>
<dbReference type="InterPro" id="IPR051633">
    <property type="entry name" value="AceTr"/>
</dbReference>
<feature type="transmembrane region" description="Helical" evidence="7">
    <location>
        <begin position="169"/>
        <end position="188"/>
    </location>
</feature>
<feature type="transmembrane region" description="Helical" evidence="7">
    <location>
        <begin position="225"/>
        <end position="243"/>
    </location>
</feature>
<evidence type="ECO:0000256" key="5">
    <source>
        <dbReference type="ARBA" id="ARBA00023136"/>
    </source>
</evidence>
<evidence type="ECO:0000256" key="3">
    <source>
        <dbReference type="ARBA" id="ARBA00022692"/>
    </source>
</evidence>
<sequence>MNTTGMLSPDIESVGPSRSTPMSPSGEQNPFNLDKYDHARTNMLSSATQLSAGSDFPRSTVFLRPIANPNALGLAAWGSAAFVLSSYLAEWYGTDATAVSIWPFLLTFGGLGQLAAGMWSFNARDTFATVFHSIWGAFWFALGLYYAILTTGLVPLPTGGTRWGHLQNFAIWQVPLACMTAICSLAAYRRDMAQLVTYLFITVGSILIIIGWFTTTERIIKSAAYFWIFAALGAYYRVFVYLAEEAMHFRKELPVYRIRGVDARPPVAAAANEWGGHGWNAGMREPGVVRGDW</sequence>
<dbReference type="AlphaFoldDB" id="A0AAD5SKX8"/>
<dbReference type="GO" id="GO:0015123">
    <property type="term" value="F:acetate transmembrane transporter activity"/>
    <property type="evidence" value="ECO:0007669"/>
    <property type="project" value="TreeGrafter"/>
</dbReference>
<feature type="transmembrane region" description="Helical" evidence="7">
    <location>
        <begin position="128"/>
        <end position="149"/>
    </location>
</feature>